<comment type="pathway">
    <text evidence="4 12">Porphyrin-containing compound metabolism; protoheme biosynthesis.</text>
</comment>
<keyword evidence="8 12" id="KW-0285">Flavoprotein</keyword>
<dbReference type="KEGG" id="atq:GH723_15435"/>
<dbReference type="Proteomes" id="UP000334019">
    <property type="component" value="Chromosome"/>
</dbReference>
<evidence type="ECO:0000256" key="12">
    <source>
        <dbReference type="RuleBase" id="RU364052"/>
    </source>
</evidence>
<evidence type="ECO:0000256" key="6">
    <source>
        <dbReference type="ARBA" id="ARBA00012402"/>
    </source>
</evidence>
<evidence type="ECO:0000256" key="7">
    <source>
        <dbReference type="ARBA" id="ARBA00019046"/>
    </source>
</evidence>
<evidence type="ECO:0000256" key="8">
    <source>
        <dbReference type="ARBA" id="ARBA00022630"/>
    </source>
</evidence>
<keyword evidence="12" id="KW-0963">Cytoplasm</keyword>
<dbReference type="Gene3D" id="1.10.3110.10">
    <property type="entry name" value="protoporphyrinogen ix oxidase, domain 3"/>
    <property type="match status" value="1"/>
</dbReference>
<dbReference type="SUPFAM" id="SSF51905">
    <property type="entry name" value="FAD/NAD(P)-binding domain"/>
    <property type="match status" value="1"/>
</dbReference>
<gene>
    <name evidence="14" type="primary">hemG</name>
    <name evidence="14" type="ORF">GH723_15435</name>
</gene>
<name>A0A5Q2RQG3_9ACTN</name>
<accession>A0A5Q2RQG3</accession>
<dbReference type="InterPro" id="IPR050464">
    <property type="entry name" value="Zeta_carotene_desat/Oxidored"/>
</dbReference>
<evidence type="ECO:0000313" key="14">
    <source>
        <dbReference type="EMBL" id="QGG96377.1"/>
    </source>
</evidence>
<dbReference type="PANTHER" id="PTHR42923">
    <property type="entry name" value="PROTOPORPHYRINOGEN OXIDASE"/>
    <property type="match status" value="1"/>
</dbReference>
<dbReference type="NCBIfam" id="TIGR00562">
    <property type="entry name" value="proto_IX_ox"/>
    <property type="match status" value="1"/>
</dbReference>
<evidence type="ECO:0000256" key="2">
    <source>
        <dbReference type="ARBA" id="ARBA00001974"/>
    </source>
</evidence>
<reference evidence="14 15" key="1">
    <citation type="submission" date="2019-11" db="EMBL/GenBank/DDBJ databases">
        <authorList>
            <person name="He Y."/>
        </authorList>
    </citation>
    <scope>NUCLEOTIDE SEQUENCE [LARGE SCALE GENOMIC DNA]</scope>
    <source>
        <strain evidence="14 15">SCSIO 58843</strain>
    </source>
</reference>
<dbReference type="EMBL" id="CP045851">
    <property type="protein sequence ID" value="QGG96377.1"/>
    <property type="molecule type" value="Genomic_DNA"/>
</dbReference>
<keyword evidence="11 12" id="KW-0350">Heme biosynthesis</keyword>
<feature type="domain" description="Amine oxidase" evidence="13">
    <location>
        <begin position="21"/>
        <end position="466"/>
    </location>
</feature>
<comment type="function">
    <text evidence="3 12">Involved in coproporphyrin-dependent heme b biosynthesis. Catalyzes the oxidation of coproporphyrinogen III to coproporphyrin III.</text>
</comment>
<dbReference type="PANTHER" id="PTHR42923:SF3">
    <property type="entry name" value="PROTOPORPHYRINOGEN OXIDASE"/>
    <property type="match status" value="1"/>
</dbReference>
<evidence type="ECO:0000256" key="11">
    <source>
        <dbReference type="ARBA" id="ARBA00023133"/>
    </source>
</evidence>
<keyword evidence="10 12" id="KW-0560">Oxidoreductase</keyword>
<evidence type="ECO:0000256" key="5">
    <source>
        <dbReference type="ARBA" id="ARBA00008310"/>
    </source>
</evidence>
<dbReference type="SUPFAM" id="SSF54373">
    <property type="entry name" value="FAD-linked reductases, C-terminal domain"/>
    <property type="match status" value="1"/>
</dbReference>
<comment type="similarity">
    <text evidence="5 12">Belongs to the protoporphyrinogen/coproporphyrinogen oxidase family. Coproporphyrinogen III oxidase subfamily.</text>
</comment>
<dbReference type="GO" id="GO:0006783">
    <property type="term" value="P:heme biosynthetic process"/>
    <property type="evidence" value="ECO:0007669"/>
    <property type="project" value="UniProtKB-UniRule"/>
</dbReference>
<keyword evidence="15" id="KW-1185">Reference proteome</keyword>
<evidence type="ECO:0000256" key="10">
    <source>
        <dbReference type="ARBA" id="ARBA00023002"/>
    </source>
</evidence>
<dbReference type="Gene3D" id="3.90.660.20">
    <property type="entry name" value="Protoporphyrinogen oxidase, mitochondrial, domain 2"/>
    <property type="match status" value="1"/>
</dbReference>
<sequence length="467" mass="48620">MSPDPSPSETPRRVAVVGGGVAGLTAARDLHLAGHEVHVLEAGPRLGGKIQTGPFADVDLDLGPDAVLARLPWGIDLMRELGLEDQLEPQPPGSAFIWSRGALHRIPEGNVLGVPTDLEALAASGVVSPEAVERAALDLEMPADAPEGDESVGSLIRRRLGDEILERLVDPLLGGINAGDSDRLSLAVGAPQIAGVVHRHASLIEALRAQRAAAPTPDPSAPPAPVFYTLRHGLGQLVEALGAALEDADVRTSSPVASIERAGDAWVVTTEGADALEVDRVVVATPAFVTADLLRPTAPSTADQLAAIEYSSVALVALAFPDDAAGRPLDGTGYLVPRVEGLLLTAASWASSKWPHLSRPGRFIVRASAGRLGDERAMEMDDDALVAAILDDLRTTMDLAGEPSEVRVTRWPRAFPQYTPGHLERVDAIDATLAREAPGIALAGAAYRGVGIPACINSGHQAAAEVA</sequence>
<proteinExistence type="inferred from homology"/>
<dbReference type="GO" id="GO:0005737">
    <property type="term" value="C:cytoplasm"/>
    <property type="evidence" value="ECO:0007669"/>
    <property type="project" value="UniProtKB-SubCell"/>
</dbReference>
<dbReference type="InterPro" id="IPR002937">
    <property type="entry name" value="Amino_oxidase"/>
</dbReference>
<comment type="catalytic activity">
    <reaction evidence="1">
        <text>coproporphyrinogen III + 3 O2 = coproporphyrin III + 3 H2O2</text>
        <dbReference type="Rhea" id="RHEA:43436"/>
        <dbReference type="ChEBI" id="CHEBI:15379"/>
        <dbReference type="ChEBI" id="CHEBI:16240"/>
        <dbReference type="ChEBI" id="CHEBI:57309"/>
        <dbReference type="ChEBI" id="CHEBI:131725"/>
        <dbReference type="EC" id="1.3.3.15"/>
    </reaction>
    <physiologicalReaction direction="left-to-right" evidence="1">
        <dbReference type="Rhea" id="RHEA:43437"/>
    </physiologicalReaction>
</comment>
<dbReference type="UniPathway" id="UPA00252"/>
<dbReference type="InterPro" id="IPR004572">
    <property type="entry name" value="Protoporphyrinogen_oxidase"/>
</dbReference>
<comment type="cofactor">
    <cofactor evidence="2 12">
        <name>FAD</name>
        <dbReference type="ChEBI" id="CHEBI:57692"/>
    </cofactor>
</comment>
<evidence type="ECO:0000259" key="13">
    <source>
        <dbReference type="Pfam" id="PF01593"/>
    </source>
</evidence>
<comment type="subcellular location">
    <subcellularLocation>
        <location evidence="12">Cytoplasm</location>
    </subcellularLocation>
</comment>
<dbReference type="EC" id="1.3.3.15" evidence="6 12"/>
<keyword evidence="9 12" id="KW-0274">FAD</keyword>
<dbReference type="GO" id="GO:0004729">
    <property type="term" value="F:oxygen-dependent protoporphyrinogen oxidase activity"/>
    <property type="evidence" value="ECO:0007669"/>
    <property type="project" value="UniProtKB-UniRule"/>
</dbReference>
<dbReference type="Gene3D" id="3.50.50.60">
    <property type="entry name" value="FAD/NAD(P)-binding domain"/>
    <property type="match status" value="1"/>
</dbReference>
<evidence type="ECO:0000256" key="3">
    <source>
        <dbReference type="ARBA" id="ARBA00002185"/>
    </source>
</evidence>
<evidence type="ECO:0000256" key="9">
    <source>
        <dbReference type="ARBA" id="ARBA00022827"/>
    </source>
</evidence>
<organism evidence="14 15">
    <name type="scientific">Actinomarinicola tropica</name>
    <dbReference type="NCBI Taxonomy" id="2789776"/>
    <lineage>
        <taxon>Bacteria</taxon>
        <taxon>Bacillati</taxon>
        <taxon>Actinomycetota</taxon>
        <taxon>Acidimicrobiia</taxon>
        <taxon>Acidimicrobiales</taxon>
        <taxon>Iamiaceae</taxon>
        <taxon>Actinomarinicola</taxon>
    </lineage>
</organism>
<protein>
    <recommendedName>
        <fullName evidence="7 12">Coproporphyrinogen III oxidase</fullName>
        <ecNumber evidence="6 12">1.3.3.15</ecNumber>
    </recommendedName>
</protein>
<dbReference type="AlphaFoldDB" id="A0A5Q2RQG3"/>
<evidence type="ECO:0000313" key="15">
    <source>
        <dbReference type="Proteomes" id="UP000334019"/>
    </source>
</evidence>
<dbReference type="RefSeq" id="WP_153760481.1">
    <property type="nucleotide sequence ID" value="NZ_CP045851.1"/>
</dbReference>
<dbReference type="InterPro" id="IPR036188">
    <property type="entry name" value="FAD/NAD-bd_sf"/>
</dbReference>
<evidence type="ECO:0000256" key="1">
    <source>
        <dbReference type="ARBA" id="ARBA00001755"/>
    </source>
</evidence>
<evidence type="ECO:0000256" key="4">
    <source>
        <dbReference type="ARBA" id="ARBA00004744"/>
    </source>
</evidence>
<dbReference type="Pfam" id="PF01593">
    <property type="entry name" value="Amino_oxidase"/>
    <property type="match status" value="1"/>
</dbReference>